<comment type="caution">
    <text evidence="9">The sequence shown here is derived from an EMBL/GenBank/DDBJ whole genome shotgun (WGS) entry which is preliminary data.</text>
</comment>
<protein>
    <recommendedName>
        <fullName evidence="1 7">Transcriptional regulator MraZ</fullName>
    </recommendedName>
</protein>
<evidence type="ECO:0000256" key="7">
    <source>
        <dbReference type="HAMAP-Rule" id="MF_01008"/>
    </source>
</evidence>
<keyword evidence="4 7" id="KW-0805">Transcription regulation</keyword>
<evidence type="ECO:0000313" key="10">
    <source>
        <dbReference type="Proteomes" id="UP000886884"/>
    </source>
</evidence>
<organism evidence="9 10">
    <name type="scientific">Candidatus Ornithocaccomicrobium faecavium</name>
    <dbReference type="NCBI Taxonomy" id="2840890"/>
    <lineage>
        <taxon>Bacteria</taxon>
        <taxon>Bacillati</taxon>
        <taxon>Bacillota</taxon>
        <taxon>Clostridia</taxon>
        <taxon>Candidatus Ornithocaccomicrobium</taxon>
    </lineage>
</organism>
<dbReference type="CDD" id="cd16320">
    <property type="entry name" value="MraZ_N"/>
    <property type="match status" value="1"/>
</dbReference>
<dbReference type="PANTHER" id="PTHR34701">
    <property type="entry name" value="TRANSCRIPTIONAL REGULATOR MRAZ"/>
    <property type="match status" value="1"/>
</dbReference>
<dbReference type="AlphaFoldDB" id="A0A9D1P8W9"/>
<dbReference type="GO" id="GO:2000143">
    <property type="term" value="P:negative regulation of DNA-templated transcription initiation"/>
    <property type="evidence" value="ECO:0007669"/>
    <property type="project" value="TreeGrafter"/>
</dbReference>
<sequence length="149" mass="16721">MQSEFLGNMAHTMDQKGRVTIPAAYREALGPSFYIGMNTAFSAIALYTREKWESMRAWLDAFPASDARATNYARLIKANIFSGETDSQGRVLLPTTLRTLAGINKAIRFVGMGQYLEVWDEERYASEQEKALSSIADLLSYVNDKYSQA</sequence>
<evidence type="ECO:0000256" key="1">
    <source>
        <dbReference type="ARBA" id="ARBA00013860"/>
    </source>
</evidence>
<keyword evidence="6 7" id="KW-0804">Transcription</keyword>
<dbReference type="EMBL" id="DVOT01000213">
    <property type="protein sequence ID" value="HIV28634.1"/>
    <property type="molecule type" value="Genomic_DNA"/>
</dbReference>
<dbReference type="Proteomes" id="UP000886884">
    <property type="component" value="Unassembled WGS sequence"/>
</dbReference>
<evidence type="ECO:0000256" key="5">
    <source>
        <dbReference type="ARBA" id="ARBA00023125"/>
    </source>
</evidence>
<dbReference type="GO" id="GO:0009295">
    <property type="term" value="C:nucleoid"/>
    <property type="evidence" value="ECO:0007669"/>
    <property type="project" value="UniProtKB-SubCell"/>
</dbReference>
<dbReference type="InterPro" id="IPR020603">
    <property type="entry name" value="MraZ_dom"/>
</dbReference>
<keyword evidence="2 7" id="KW-0963">Cytoplasm</keyword>
<dbReference type="PANTHER" id="PTHR34701:SF1">
    <property type="entry name" value="TRANSCRIPTIONAL REGULATOR MRAZ"/>
    <property type="match status" value="1"/>
</dbReference>
<comment type="subunit">
    <text evidence="7">Forms oligomers.</text>
</comment>
<dbReference type="InterPro" id="IPR035644">
    <property type="entry name" value="MraZ_C"/>
</dbReference>
<dbReference type="InterPro" id="IPR003444">
    <property type="entry name" value="MraZ"/>
</dbReference>
<dbReference type="GO" id="GO:0000976">
    <property type="term" value="F:transcription cis-regulatory region binding"/>
    <property type="evidence" value="ECO:0007669"/>
    <property type="project" value="TreeGrafter"/>
</dbReference>
<accession>A0A9D1P8W9</accession>
<evidence type="ECO:0000313" key="9">
    <source>
        <dbReference type="EMBL" id="HIV28634.1"/>
    </source>
</evidence>
<evidence type="ECO:0000256" key="2">
    <source>
        <dbReference type="ARBA" id="ARBA00022490"/>
    </source>
</evidence>
<dbReference type="InterPro" id="IPR038619">
    <property type="entry name" value="MraZ_sf"/>
</dbReference>
<comment type="subcellular location">
    <subcellularLocation>
        <location evidence="7">Cytoplasm</location>
        <location evidence="7">Nucleoid</location>
    </subcellularLocation>
</comment>
<dbReference type="HAMAP" id="MF_01008">
    <property type="entry name" value="MraZ"/>
    <property type="match status" value="1"/>
</dbReference>
<dbReference type="Gene3D" id="3.40.1550.20">
    <property type="entry name" value="Transcriptional regulator MraZ domain"/>
    <property type="match status" value="1"/>
</dbReference>
<proteinExistence type="inferred from homology"/>
<dbReference type="GO" id="GO:0005737">
    <property type="term" value="C:cytoplasm"/>
    <property type="evidence" value="ECO:0007669"/>
    <property type="project" value="UniProtKB-UniRule"/>
</dbReference>
<dbReference type="PROSITE" id="PS51740">
    <property type="entry name" value="SPOVT_ABRB"/>
    <property type="match status" value="2"/>
</dbReference>
<evidence type="ECO:0000259" key="8">
    <source>
        <dbReference type="PROSITE" id="PS51740"/>
    </source>
</evidence>
<dbReference type="InterPro" id="IPR035642">
    <property type="entry name" value="MraZ_N"/>
</dbReference>
<dbReference type="SUPFAM" id="SSF89447">
    <property type="entry name" value="AbrB/MazE/MraZ-like"/>
    <property type="match status" value="1"/>
</dbReference>
<reference evidence="9" key="2">
    <citation type="journal article" date="2021" name="PeerJ">
        <title>Extensive microbial diversity within the chicken gut microbiome revealed by metagenomics and culture.</title>
        <authorList>
            <person name="Gilroy R."/>
            <person name="Ravi A."/>
            <person name="Getino M."/>
            <person name="Pursley I."/>
            <person name="Horton D.L."/>
            <person name="Alikhan N.F."/>
            <person name="Baker D."/>
            <person name="Gharbi K."/>
            <person name="Hall N."/>
            <person name="Watson M."/>
            <person name="Adriaenssens E.M."/>
            <person name="Foster-Nyarko E."/>
            <person name="Jarju S."/>
            <person name="Secka A."/>
            <person name="Antonio M."/>
            <person name="Oren A."/>
            <person name="Chaudhuri R.R."/>
            <person name="La Ragione R."/>
            <person name="Hildebrand F."/>
            <person name="Pallen M.J."/>
        </authorList>
    </citation>
    <scope>NUCLEOTIDE SEQUENCE</scope>
    <source>
        <strain evidence="9">CHK183-6373</strain>
    </source>
</reference>
<feature type="domain" description="SpoVT-AbrB" evidence="8">
    <location>
        <begin position="80"/>
        <end position="123"/>
    </location>
</feature>
<keyword evidence="5 7" id="KW-0238">DNA-binding</keyword>
<dbReference type="CDD" id="cd16321">
    <property type="entry name" value="MraZ_C"/>
    <property type="match status" value="1"/>
</dbReference>
<comment type="similarity">
    <text evidence="7">Belongs to the MraZ family.</text>
</comment>
<dbReference type="InterPro" id="IPR007159">
    <property type="entry name" value="SpoVT-AbrB_dom"/>
</dbReference>
<dbReference type="Pfam" id="PF02381">
    <property type="entry name" value="MraZ"/>
    <property type="match status" value="2"/>
</dbReference>
<dbReference type="InterPro" id="IPR037914">
    <property type="entry name" value="SpoVT-AbrB_sf"/>
</dbReference>
<reference evidence="9" key="1">
    <citation type="submission" date="2020-10" db="EMBL/GenBank/DDBJ databases">
        <authorList>
            <person name="Gilroy R."/>
        </authorList>
    </citation>
    <scope>NUCLEOTIDE SEQUENCE</scope>
    <source>
        <strain evidence="9">CHK183-6373</strain>
    </source>
</reference>
<dbReference type="GO" id="GO:0003700">
    <property type="term" value="F:DNA-binding transcription factor activity"/>
    <property type="evidence" value="ECO:0007669"/>
    <property type="project" value="UniProtKB-UniRule"/>
</dbReference>
<evidence type="ECO:0000256" key="6">
    <source>
        <dbReference type="ARBA" id="ARBA00023163"/>
    </source>
</evidence>
<feature type="domain" description="SpoVT-AbrB" evidence="8">
    <location>
        <begin position="8"/>
        <end position="51"/>
    </location>
</feature>
<keyword evidence="3" id="KW-0677">Repeat</keyword>
<evidence type="ECO:0000256" key="3">
    <source>
        <dbReference type="ARBA" id="ARBA00022737"/>
    </source>
</evidence>
<name>A0A9D1P8W9_9FIRM</name>
<evidence type="ECO:0000256" key="4">
    <source>
        <dbReference type="ARBA" id="ARBA00023015"/>
    </source>
</evidence>
<gene>
    <name evidence="7" type="primary">mraZ</name>
    <name evidence="9" type="ORF">IAA64_11720</name>
</gene>